<dbReference type="InterPro" id="IPR016064">
    <property type="entry name" value="NAD/diacylglycerol_kinase_sf"/>
</dbReference>
<evidence type="ECO:0000256" key="2">
    <source>
        <dbReference type="ARBA" id="ARBA00022963"/>
    </source>
</evidence>
<feature type="region of interest" description="Disordered" evidence="3">
    <location>
        <begin position="1201"/>
        <end position="1260"/>
    </location>
</feature>
<keyword evidence="2" id="KW-0442">Lipid degradation</keyword>
<dbReference type="Gene3D" id="3.40.50.10330">
    <property type="entry name" value="Probable inorganic polyphosphate/atp-NAD kinase, domain 1"/>
    <property type="match status" value="1"/>
</dbReference>
<dbReference type="Gene3D" id="3.40.50.1820">
    <property type="entry name" value="alpha/beta hydrolase"/>
    <property type="match status" value="1"/>
</dbReference>
<dbReference type="OrthoDB" id="5368485at2759"/>
<dbReference type="InterPro" id="IPR029058">
    <property type="entry name" value="AB_hydrolase_fold"/>
</dbReference>
<feature type="compositionally biased region" description="Polar residues" evidence="3">
    <location>
        <begin position="1598"/>
        <end position="1607"/>
    </location>
</feature>
<evidence type="ECO:0000259" key="4">
    <source>
        <dbReference type="PROSITE" id="PS50146"/>
    </source>
</evidence>
<dbReference type="InterPro" id="IPR001206">
    <property type="entry name" value="Diacylglycerol_kinase_cat_dom"/>
</dbReference>
<reference evidence="7" key="2">
    <citation type="submission" date="2020-04" db="EMBL/GenBank/DDBJ databases">
        <authorList>
            <consortium name="NCBI Genome Project"/>
        </authorList>
    </citation>
    <scope>NUCLEOTIDE SEQUENCE</scope>
    <source>
        <strain evidence="7">CBS 781.70</strain>
    </source>
</reference>
<dbReference type="InterPro" id="IPR044294">
    <property type="entry name" value="Lipase-like"/>
</dbReference>
<feature type="region of interest" description="Disordered" evidence="3">
    <location>
        <begin position="1553"/>
        <end position="1620"/>
    </location>
</feature>
<keyword evidence="2" id="KW-0443">Lipid metabolism</keyword>
<dbReference type="GO" id="GO:0016301">
    <property type="term" value="F:kinase activity"/>
    <property type="evidence" value="ECO:0007669"/>
    <property type="project" value="InterPro"/>
</dbReference>
<evidence type="ECO:0000313" key="6">
    <source>
        <dbReference type="Proteomes" id="UP000504638"/>
    </source>
</evidence>
<dbReference type="PANTHER" id="PTHR12482">
    <property type="entry name" value="LIPASE ROG1-RELATED-RELATED"/>
    <property type="match status" value="1"/>
</dbReference>
<dbReference type="Pfam" id="PF05057">
    <property type="entry name" value="DUF676"/>
    <property type="match status" value="2"/>
</dbReference>
<comment type="similarity">
    <text evidence="1">Belongs to the putative lipase ROG1 family.</text>
</comment>
<dbReference type="InterPro" id="IPR017438">
    <property type="entry name" value="ATP-NAD_kinase_N"/>
</dbReference>
<sequence>MSLATGETEHVHSQHVYTLAGQVKDGEAYRLVPENGTTPELLLEPSRIVVANEDEIIFVKPRDLGDKNALPQLDSVRCHQLPESFKKLWSSQWLNPDPKSRLPKERLRVIVSTLSGLGQSQRFYEETILPLLKRLEIDFDPHFTESPWSVSEITEREILPKALKGEKQSVLLLSGDGGIVDMVNTLRGAMDRSQEHGAQSRYRNPSIFLIPMGTGNALANSTGILNDETTGLSTFLRGIPHPLPLMRVSFSPDAKLLANEATEEEDLPRDAATGQHLLYGAVVCSWGVHASLVADSDSQEYRKFGIARFQMAAREALFPGDGSPPHTYRGVVSVLTEEGRWAPMERREHMYVLTTLVSALEKGFSISPASMPMDGKLRVVHFGPVGGKECMRILTEAYHGGAHVKDPSVGYEEIQGLRVDFADLESDSRWRRVCVDGKIIRVGGNGYYEVRRDPLWVGNDNPQGSNTPFYQLHPAWRQRVSETQQARRMLLLHQVGSVKVGEVVRYHLTYTPAADRILPSPEKLYVRIRNTAALPLRAAYLHGPYNLYVATYPATFDPNSKLEDPKQHGVPEYEPFLKAGGSWMSKLVVPEDIRISGHRPDDDTRGSVDYDNPRSVTWIIEIASQIIFSATASVNFELLVGRDERSLELGYAPVANGGKADPGKIPDYLLRHHHHPVAGHHVHATHQKPSRNGIFSKAVDLRVEDTAALWSKPSLPVWDHECTDDGHHGCCYLKEKVKKQKKIHLVILTHGLHSNLGADMLFMKERIEAAAREAKKARKRKNESTGTGPESRDGPALHRSATDDSTASNRTVRPEGDTLIQTGEDEDEDVMVRGFHGNAARTERGIQYLGKRLAKYILELTYPHQPYLPMKRSMSQRISGNFQSDKAGEPEAHAGSSIRQSDPKSDELAEKLPYRYTSISFVGHSLGGVIQMYAIAYIQKHSPKFFERIQPVNFISLSSPLLGLSNENPMYVKFALDFGLVGRTGQDLGLTWRAPTLARNGWAAMVGGLGSAAQKDQREEDPGAKPLLRILPTGPAHQVLKLFRNRTLYSNVVNDGIVPLRTSCLLFLDWRGLDKVEKARRENGFVGTMAGWGWAEITGQNASHSPLSPKPAPAKDSESQESEGSESLRPDRDSSTVPQPGEDVTNMDDESQTITRGKSIVGENFPVRQSALDQKPTPNPPSITAFGSFLNFFRPSGELTKKDHKMFTRSQTVKMDGTDENSPRNEPERARDDQDLERQSKRPTVSMGDSVLDDPQNVNAPPKTTIFESAGDILSPPLPPLEFILDPSARPRTIFHDRIYRPDDIPPPPLRRVNRGTRSFSGDWSGLKSPTQGSQESAKSGSSGMKVEEKIARAYHKNLTWRKVLVRLEPDAHNNIAVRRMFSNAYGWPVVKHLCDTHFGDTYTAVTRDEDEPVVDRAGTSPHLNEHGNEVSGQTASTAPKVKDGELQEQDDEVTHLPLRPVTSDTTRTAESSFSDTDTSIWDDRYFGETSEDEDAVAGPLRFLNAAPQRRGKGKEKIRPLDAGALRQPGTAVLGTSGPGSPLAHEQITDTLTASPRPMEGHRGLAPFSKAPEPPRGNPVKGEESEPTTPVVGVAAVSSPTESSQAASPPAAVGQVGLRNSREVMKAEEVDGVSKKVTRLSMSEGDSPNGHV</sequence>
<feature type="compositionally biased region" description="Polar residues" evidence="3">
    <location>
        <begin position="1316"/>
        <end position="1343"/>
    </location>
</feature>
<feature type="compositionally biased region" description="Basic and acidic residues" evidence="3">
    <location>
        <begin position="1221"/>
        <end position="1240"/>
    </location>
</feature>
<evidence type="ECO:0000313" key="7">
    <source>
        <dbReference type="RefSeq" id="XP_033536480.1"/>
    </source>
</evidence>
<dbReference type="GO" id="GO:0047372">
    <property type="term" value="F:monoacylglycerol lipase activity"/>
    <property type="evidence" value="ECO:0007669"/>
    <property type="project" value="TreeGrafter"/>
</dbReference>
<accession>A0A6G1GAI3</accession>
<dbReference type="Proteomes" id="UP000504638">
    <property type="component" value="Unplaced"/>
</dbReference>
<proteinExistence type="inferred from homology"/>
<organism evidence="5">
    <name type="scientific">Eremomyces bilateralis CBS 781.70</name>
    <dbReference type="NCBI Taxonomy" id="1392243"/>
    <lineage>
        <taxon>Eukaryota</taxon>
        <taxon>Fungi</taxon>
        <taxon>Dikarya</taxon>
        <taxon>Ascomycota</taxon>
        <taxon>Pezizomycotina</taxon>
        <taxon>Dothideomycetes</taxon>
        <taxon>Dothideomycetes incertae sedis</taxon>
        <taxon>Eremomycetales</taxon>
        <taxon>Eremomycetaceae</taxon>
        <taxon>Eremomyces</taxon>
    </lineage>
</organism>
<feature type="region of interest" description="Disordered" evidence="3">
    <location>
        <begin position="1100"/>
        <end position="1164"/>
    </location>
</feature>
<evidence type="ECO:0000256" key="3">
    <source>
        <dbReference type="SAM" id="MobiDB-lite"/>
    </source>
</evidence>
<feature type="region of interest" description="Disordered" evidence="3">
    <location>
        <begin position="772"/>
        <end position="820"/>
    </location>
</feature>
<evidence type="ECO:0000256" key="1">
    <source>
        <dbReference type="ARBA" id="ARBA00007920"/>
    </source>
</evidence>
<dbReference type="SUPFAM" id="SSF53474">
    <property type="entry name" value="alpha/beta-Hydrolases"/>
    <property type="match status" value="1"/>
</dbReference>
<name>A0A6G1GAI3_9PEZI</name>
<dbReference type="RefSeq" id="XP_033536480.1">
    <property type="nucleotide sequence ID" value="XM_033677971.1"/>
</dbReference>
<dbReference type="GO" id="GO:0016042">
    <property type="term" value="P:lipid catabolic process"/>
    <property type="evidence" value="ECO:0007669"/>
    <property type="project" value="UniProtKB-KW"/>
</dbReference>
<feature type="compositionally biased region" description="Basic and acidic residues" evidence="3">
    <location>
        <begin position="790"/>
        <end position="802"/>
    </location>
</feature>
<evidence type="ECO:0000313" key="5">
    <source>
        <dbReference type="EMBL" id="KAF1814849.1"/>
    </source>
</evidence>
<feature type="domain" description="DAGKc" evidence="4">
    <location>
        <begin position="102"/>
        <end position="252"/>
    </location>
</feature>
<dbReference type="Gene3D" id="2.60.200.40">
    <property type="match status" value="1"/>
</dbReference>
<dbReference type="SUPFAM" id="SSF111331">
    <property type="entry name" value="NAD kinase/diacylglycerol kinase-like"/>
    <property type="match status" value="1"/>
</dbReference>
<feature type="region of interest" description="Disordered" evidence="3">
    <location>
        <begin position="876"/>
        <end position="905"/>
    </location>
</feature>
<dbReference type="PROSITE" id="PS50146">
    <property type="entry name" value="DAGK"/>
    <property type="match status" value="1"/>
</dbReference>
<dbReference type="GeneID" id="54418541"/>
<reference evidence="7" key="3">
    <citation type="submission" date="2025-04" db="UniProtKB">
        <authorList>
            <consortium name="RefSeq"/>
        </authorList>
    </citation>
    <scope>IDENTIFICATION</scope>
    <source>
        <strain evidence="7">CBS 781.70</strain>
    </source>
</reference>
<feature type="region of interest" description="Disordered" evidence="3">
    <location>
        <begin position="1410"/>
        <end position="1481"/>
    </location>
</feature>
<reference evidence="5 7" key="1">
    <citation type="submission" date="2020-01" db="EMBL/GenBank/DDBJ databases">
        <authorList>
            <consortium name="DOE Joint Genome Institute"/>
            <person name="Haridas S."/>
            <person name="Albert R."/>
            <person name="Binder M."/>
            <person name="Bloem J."/>
            <person name="Labutti K."/>
            <person name="Salamov A."/>
            <person name="Andreopoulos B."/>
            <person name="Baker S.E."/>
            <person name="Barry K."/>
            <person name="Bills G."/>
            <person name="Bluhm B.H."/>
            <person name="Cannon C."/>
            <person name="Castanera R."/>
            <person name="Culley D.E."/>
            <person name="Daum C."/>
            <person name="Ezra D."/>
            <person name="Gonzalez J.B."/>
            <person name="Henrissat B."/>
            <person name="Kuo A."/>
            <person name="Liang C."/>
            <person name="Lipzen A."/>
            <person name="Lutzoni F."/>
            <person name="Magnuson J."/>
            <person name="Mondo S."/>
            <person name="Nolan M."/>
            <person name="Ohm R."/>
            <person name="Pangilinan J."/>
            <person name="Park H.-J."/>
            <person name="Ramirez L."/>
            <person name="Alfaro M."/>
            <person name="Sun H."/>
            <person name="Tritt A."/>
            <person name="Yoshinaga Y."/>
            <person name="Zwiers L.-H."/>
            <person name="Turgeon B.G."/>
            <person name="Goodwin S.B."/>
            <person name="Spatafora J.W."/>
            <person name="Crous P.W."/>
            <person name="Grigoriev I.V."/>
        </authorList>
    </citation>
    <scope>NUCLEOTIDE SEQUENCE</scope>
    <source>
        <strain evidence="5 7">CBS 781.70</strain>
    </source>
</reference>
<dbReference type="PANTHER" id="PTHR12482:SF62">
    <property type="entry name" value="LIPASE ROG1-RELATED"/>
    <property type="match status" value="1"/>
</dbReference>
<feature type="region of interest" description="Disordered" evidence="3">
    <location>
        <begin position="1299"/>
        <end position="1345"/>
    </location>
</feature>
<gene>
    <name evidence="5 7" type="ORF">P152DRAFT_447142</name>
</gene>
<dbReference type="EMBL" id="ML975152">
    <property type="protein sequence ID" value="KAF1814849.1"/>
    <property type="molecule type" value="Genomic_DNA"/>
</dbReference>
<dbReference type="InterPro" id="IPR007751">
    <property type="entry name" value="DUF676_lipase-like"/>
</dbReference>
<dbReference type="Pfam" id="PF00781">
    <property type="entry name" value="DAGK_cat"/>
    <property type="match status" value="1"/>
</dbReference>
<feature type="compositionally biased region" description="Polar residues" evidence="3">
    <location>
        <begin position="1463"/>
        <end position="1480"/>
    </location>
</feature>
<keyword evidence="6" id="KW-1185">Reference proteome</keyword>
<protein>
    <submittedName>
        <fullName evidence="5 7">DUF676-domain-containing protein</fullName>
    </submittedName>
</protein>